<dbReference type="RefSeq" id="WP_133452298.1">
    <property type="nucleotide sequence ID" value="NZ_SCWF01000011.1"/>
</dbReference>
<evidence type="ECO:0000256" key="1">
    <source>
        <dbReference type="SAM" id="Coils"/>
    </source>
</evidence>
<dbReference type="AlphaFoldDB" id="A0A4R6BYR5"/>
<keyword evidence="1" id="KW-0175">Coiled coil</keyword>
<dbReference type="EMBL" id="SCWF01000011">
    <property type="protein sequence ID" value="TDM13432.1"/>
    <property type="molecule type" value="Genomic_DNA"/>
</dbReference>
<gene>
    <name evidence="2" type="ORF">ERX55_09285</name>
</gene>
<evidence type="ECO:0000313" key="3">
    <source>
        <dbReference type="Proteomes" id="UP000294843"/>
    </source>
</evidence>
<feature type="coiled-coil region" evidence="1">
    <location>
        <begin position="52"/>
        <end position="79"/>
    </location>
</feature>
<proteinExistence type="predicted"/>
<accession>A0A4R6BYR5</accession>
<organism evidence="2 3">
    <name type="scientific">Macrococcus bovicus</name>
    <dbReference type="NCBI Taxonomy" id="69968"/>
    <lineage>
        <taxon>Bacteria</taxon>
        <taxon>Bacillati</taxon>
        <taxon>Bacillota</taxon>
        <taxon>Bacilli</taxon>
        <taxon>Bacillales</taxon>
        <taxon>Staphylococcaceae</taxon>
        <taxon>Macrococcus</taxon>
    </lineage>
</organism>
<comment type="caution">
    <text evidence="2">The sequence shown here is derived from an EMBL/GenBank/DDBJ whole genome shotgun (WGS) entry which is preliminary data.</text>
</comment>
<protein>
    <submittedName>
        <fullName evidence="2">Uncharacterized protein</fullName>
    </submittedName>
</protein>
<sequence length="135" mass="15476">MNQQLIKARDAVDVALACIDEIQKMTSNAKAWSWFDILGNGFIGSFYKRQNIKNINDKMTALQEDLQRVVAELEDINLTADFNLSDTSPDLFLDVFFDNIVTDIRVHQELSDLNHELENTAEQLNIIARVIDNEF</sequence>
<dbReference type="Proteomes" id="UP000294843">
    <property type="component" value="Unassembled WGS sequence"/>
</dbReference>
<dbReference type="OrthoDB" id="3540923at2"/>
<reference evidence="2 3" key="1">
    <citation type="submission" date="2019-01" db="EMBL/GenBank/DDBJ databases">
        <title>Draft genome sequences of the type strains of six Macrococcus species.</title>
        <authorList>
            <person name="Mazhar S."/>
            <person name="Altermann E."/>
            <person name="Hill C."/>
            <person name="Mcauliffe O."/>
        </authorList>
    </citation>
    <scope>NUCLEOTIDE SEQUENCE [LARGE SCALE GENOMIC DNA]</scope>
    <source>
        <strain evidence="2 3">ATCC 51825</strain>
    </source>
</reference>
<keyword evidence="3" id="KW-1185">Reference proteome</keyword>
<name>A0A4R6BYR5_9STAP</name>
<evidence type="ECO:0000313" key="2">
    <source>
        <dbReference type="EMBL" id="TDM13432.1"/>
    </source>
</evidence>